<evidence type="ECO:0000256" key="1">
    <source>
        <dbReference type="ARBA" id="ARBA00001932"/>
    </source>
</evidence>
<dbReference type="Proteomes" id="UP001273505">
    <property type="component" value="Unassembled WGS sequence"/>
</dbReference>
<keyword evidence="9" id="KW-0456">Lyase</keyword>
<evidence type="ECO:0000256" key="6">
    <source>
        <dbReference type="ARBA" id="ARBA00022991"/>
    </source>
</evidence>
<dbReference type="RefSeq" id="WP_302721793.1">
    <property type="nucleotide sequence ID" value="NZ_JAULRU010000418.1"/>
</dbReference>
<dbReference type="PROSITE" id="PS00394">
    <property type="entry name" value="DNA_PHOTOLYASES_1_1"/>
    <property type="match status" value="1"/>
</dbReference>
<organism evidence="9 10">
    <name type="scientific">Gilvimarinus gilvus</name>
    <dbReference type="NCBI Taxonomy" id="3058038"/>
    <lineage>
        <taxon>Bacteria</taxon>
        <taxon>Pseudomonadati</taxon>
        <taxon>Pseudomonadota</taxon>
        <taxon>Gammaproteobacteria</taxon>
        <taxon>Cellvibrionales</taxon>
        <taxon>Cellvibrionaceae</taxon>
        <taxon>Gilvimarinus</taxon>
    </lineage>
</organism>
<protein>
    <submittedName>
        <fullName evidence="9">Deoxyribodipyrimidine photo-lyase</fullName>
        <ecNumber evidence="9">4.1.99.3</ecNumber>
    </submittedName>
</protein>
<dbReference type="GO" id="GO:0003904">
    <property type="term" value="F:deoxyribodipyrimidine photo-lyase activity"/>
    <property type="evidence" value="ECO:0007669"/>
    <property type="project" value="UniProtKB-EC"/>
</dbReference>
<dbReference type="SUPFAM" id="SSF48173">
    <property type="entry name" value="Cryptochrome/photolyase FAD-binding domain"/>
    <property type="match status" value="1"/>
</dbReference>
<dbReference type="InterPro" id="IPR014729">
    <property type="entry name" value="Rossmann-like_a/b/a_fold"/>
</dbReference>
<evidence type="ECO:0000256" key="4">
    <source>
        <dbReference type="ARBA" id="ARBA00022630"/>
    </source>
</evidence>
<dbReference type="SUPFAM" id="SSF52425">
    <property type="entry name" value="Cryptochrome/photolyase, N-terminal domain"/>
    <property type="match status" value="1"/>
</dbReference>
<dbReference type="InterPro" id="IPR018394">
    <property type="entry name" value="DNA_photolyase_1_CS_C"/>
</dbReference>
<comment type="cofactor">
    <cofactor evidence="1">
        <name>(6R)-5,10-methylene-5,6,7,8-tetrahydrofolate</name>
        <dbReference type="ChEBI" id="CHEBI:15636"/>
    </cofactor>
</comment>
<dbReference type="InterPro" id="IPR002081">
    <property type="entry name" value="Cryptochrome/DNA_photolyase_1"/>
</dbReference>
<comment type="caution">
    <text evidence="9">The sequence shown here is derived from an EMBL/GenBank/DDBJ whole genome shotgun (WGS) entry which is preliminary data.</text>
</comment>
<dbReference type="PRINTS" id="PR00147">
    <property type="entry name" value="DNAPHOTLYASE"/>
</dbReference>
<evidence type="ECO:0000259" key="8">
    <source>
        <dbReference type="PROSITE" id="PS51645"/>
    </source>
</evidence>
<dbReference type="Gene3D" id="1.10.579.10">
    <property type="entry name" value="DNA Cyclobutane Dipyrimidine Photolyase, subunit A, domain 3"/>
    <property type="match status" value="1"/>
</dbReference>
<proteinExistence type="inferred from homology"/>
<accession>A0ABU4S279</accession>
<dbReference type="EMBL" id="JAXAFO010000042">
    <property type="protein sequence ID" value="MDX6851182.1"/>
    <property type="molecule type" value="Genomic_DNA"/>
</dbReference>
<keyword evidence="6 7" id="KW-0157">Chromophore</keyword>
<evidence type="ECO:0000256" key="5">
    <source>
        <dbReference type="ARBA" id="ARBA00022827"/>
    </source>
</evidence>
<evidence type="ECO:0000256" key="2">
    <source>
        <dbReference type="ARBA" id="ARBA00001974"/>
    </source>
</evidence>
<feature type="domain" description="Photolyase/cryptochrome alpha/beta" evidence="8">
    <location>
        <begin position="1"/>
        <end position="143"/>
    </location>
</feature>
<dbReference type="InterPro" id="IPR006050">
    <property type="entry name" value="DNA_photolyase_N"/>
</dbReference>
<dbReference type="InterPro" id="IPR036155">
    <property type="entry name" value="Crypto/Photolyase_N_sf"/>
</dbReference>
<evidence type="ECO:0000313" key="10">
    <source>
        <dbReference type="Proteomes" id="UP001273505"/>
    </source>
</evidence>
<dbReference type="InterPro" id="IPR005101">
    <property type="entry name" value="Cryptochr/Photolyase_FAD-bd"/>
</dbReference>
<dbReference type="PANTHER" id="PTHR11455:SF9">
    <property type="entry name" value="CRYPTOCHROME CIRCADIAN CLOCK 5 ISOFORM X1"/>
    <property type="match status" value="1"/>
</dbReference>
<evidence type="ECO:0000256" key="7">
    <source>
        <dbReference type="RuleBase" id="RU004182"/>
    </source>
</evidence>
<dbReference type="Gene3D" id="1.25.40.80">
    <property type="match status" value="1"/>
</dbReference>
<keyword evidence="10" id="KW-1185">Reference proteome</keyword>
<dbReference type="PROSITE" id="PS51645">
    <property type="entry name" value="PHR_CRY_ALPHA_BETA"/>
    <property type="match status" value="1"/>
</dbReference>
<dbReference type="Pfam" id="PF00875">
    <property type="entry name" value="DNA_photolyase"/>
    <property type="match status" value="1"/>
</dbReference>
<dbReference type="Pfam" id="PF03441">
    <property type="entry name" value="FAD_binding_7"/>
    <property type="match status" value="1"/>
</dbReference>
<dbReference type="Gene3D" id="3.40.50.620">
    <property type="entry name" value="HUPs"/>
    <property type="match status" value="1"/>
</dbReference>
<comment type="similarity">
    <text evidence="3">Belongs to the DNA photolyase class-1 family.</text>
</comment>
<evidence type="ECO:0000256" key="3">
    <source>
        <dbReference type="ARBA" id="ARBA00005862"/>
    </source>
</evidence>
<sequence length="482" mass="54960">MTRLVWFRNDLRTIDNPALHYCCEGEVEEASRANSIRVAAIYVLCQEYIDTHPIGEKKLGFIKNALLNLSSDLAQLGIVLDVLYVERKRDIAESVADYCQKWKVTDVYLNKEYPLDERERDRDVEKRCLEEDIAFHSYHDRCLIPPGAVKTQAGSYYKVFTPFSKAWLQLARATDFTVYPRPSSVREPVDVAHRAIEAVFLNVTKEGNSSLWPADEKSALEALRTFTKNHIVDYHNYRDIPSELGTSKISPYLTVGLLSPKQCYIAARQADASGNSQGVSTWLNELIWREFYMHVVAIFSKVCKGFPLITYTENIPWRDSEADFEKWCAGITGIPIVDAAMRQLNSTGWMHNRLRMVVAMFLTKNLLIDWRKGEAYFMSQLIDGDFSANNGGWQWCASTGTDSAPYFRVMNPVAQSERYDPKGDFIRQWVPELAHLDNKKIHNPSGVNGYPEAMVDLKSTRKEAIAVFKSAKDAVTGEYNEL</sequence>
<dbReference type="NCBIfam" id="NF007955">
    <property type="entry name" value="PRK10674.1"/>
    <property type="match status" value="1"/>
</dbReference>
<gene>
    <name evidence="9" type="primary">phrB</name>
    <name evidence="9" type="ORF">SCD92_17520</name>
</gene>
<keyword evidence="4 7" id="KW-0285">Flavoprotein</keyword>
<comment type="cofactor">
    <cofactor evidence="2">
        <name>FAD</name>
        <dbReference type="ChEBI" id="CHEBI:57692"/>
    </cofactor>
</comment>
<keyword evidence="5 7" id="KW-0274">FAD</keyword>
<dbReference type="PANTHER" id="PTHR11455">
    <property type="entry name" value="CRYPTOCHROME"/>
    <property type="match status" value="1"/>
</dbReference>
<reference evidence="9 10" key="1">
    <citation type="submission" date="2023-11" db="EMBL/GenBank/DDBJ databases">
        <title>Gilvimarinus fulvus sp. nov., isolated from the surface of Kelp.</title>
        <authorList>
            <person name="Sun Y.Y."/>
            <person name="Gong Y."/>
            <person name="Du Z.J."/>
        </authorList>
    </citation>
    <scope>NUCLEOTIDE SEQUENCE [LARGE SCALE GENOMIC DNA]</scope>
    <source>
        <strain evidence="9 10">SDUM040013</strain>
    </source>
</reference>
<dbReference type="InterPro" id="IPR036134">
    <property type="entry name" value="Crypto/Photolyase_FAD-like_sf"/>
</dbReference>
<dbReference type="EC" id="4.1.99.3" evidence="9"/>
<evidence type="ECO:0000313" key="9">
    <source>
        <dbReference type="EMBL" id="MDX6851182.1"/>
    </source>
</evidence>
<name>A0ABU4S279_9GAMM</name>
<comment type="similarity">
    <text evidence="7">Belongs to the DNA photolyase family.</text>
</comment>